<organism evidence="2 3">
    <name type="scientific">Trinickia violacea</name>
    <dbReference type="NCBI Taxonomy" id="2571746"/>
    <lineage>
        <taxon>Bacteria</taxon>
        <taxon>Pseudomonadati</taxon>
        <taxon>Pseudomonadota</taxon>
        <taxon>Betaproteobacteria</taxon>
        <taxon>Burkholderiales</taxon>
        <taxon>Burkholderiaceae</taxon>
        <taxon>Trinickia</taxon>
    </lineage>
</organism>
<dbReference type="RefSeq" id="WP_137334762.1">
    <property type="nucleotide sequence ID" value="NZ_CP040078.1"/>
</dbReference>
<dbReference type="OrthoDB" id="9096701at2"/>
<evidence type="ECO:0000313" key="2">
    <source>
        <dbReference type="EMBL" id="QCP51989.1"/>
    </source>
</evidence>
<dbReference type="AlphaFoldDB" id="A0A4P8J127"/>
<reference evidence="2 3" key="1">
    <citation type="submission" date="2019-05" db="EMBL/GenBank/DDBJ databases">
        <title>Burkholderia sp. DHOD12, isolated from subtropical forest soil.</title>
        <authorList>
            <person name="Gao Z.-H."/>
            <person name="Qiu L.-H."/>
        </authorList>
    </citation>
    <scope>NUCLEOTIDE SEQUENCE [LARGE SCALE GENOMIC DNA]</scope>
    <source>
        <strain evidence="2 3">DHOD12</strain>
    </source>
</reference>
<feature type="transmembrane region" description="Helical" evidence="1">
    <location>
        <begin position="21"/>
        <end position="38"/>
    </location>
</feature>
<keyword evidence="1" id="KW-1133">Transmembrane helix</keyword>
<protein>
    <recommendedName>
        <fullName evidence="4">Pilus assembly protein PilO</fullName>
    </recommendedName>
</protein>
<evidence type="ECO:0008006" key="4">
    <source>
        <dbReference type="Google" id="ProtNLM"/>
    </source>
</evidence>
<keyword evidence="1" id="KW-0812">Transmembrane</keyword>
<evidence type="ECO:0000313" key="3">
    <source>
        <dbReference type="Proteomes" id="UP000298656"/>
    </source>
</evidence>
<keyword evidence="1" id="KW-0472">Membrane</keyword>
<name>A0A4P8J127_9BURK</name>
<keyword evidence="3" id="KW-1185">Reference proteome</keyword>
<gene>
    <name evidence="2" type="ORF">FAZ95_22550</name>
</gene>
<sequence length="188" mass="20657">MKADQLRDMLLTLRFELRRSYGLPGLLGALMIVAAALMCAEISSVDADTKEMQDPARLALAAKAQHLADTRSVEGDAIALDALPELFPRFSQSADDIAAIFEQAHGSNLTLGSAEYQVNTDAGTRFTRYQVMLPVKDQYSAIRHFLASVLNSVPNAALREIHVERPAVDGNILDARVRFELIYRSAQP</sequence>
<evidence type="ECO:0000256" key="1">
    <source>
        <dbReference type="SAM" id="Phobius"/>
    </source>
</evidence>
<dbReference type="EMBL" id="CP040078">
    <property type="protein sequence ID" value="QCP51989.1"/>
    <property type="molecule type" value="Genomic_DNA"/>
</dbReference>
<dbReference type="KEGG" id="tvl:FAZ95_22550"/>
<proteinExistence type="predicted"/>
<accession>A0A4P8J127</accession>
<dbReference type="Proteomes" id="UP000298656">
    <property type="component" value="Chromosome 2"/>
</dbReference>